<feature type="region of interest" description="Disordered" evidence="2">
    <location>
        <begin position="1"/>
        <end position="24"/>
    </location>
</feature>
<dbReference type="Proteomes" id="UP000230233">
    <property type="component" value="Chromosome III"/>
</dbReference>
<feature type="region of interest" description="Disordered" evidence="2">
    <location>
        <begin position="137"/>
        <end position="165"/>
    </location>
</feature>
<feature type="compositionally biased region" description="Polar residues" evidence="2">
    <location>
        <begin position="15"/>
        <end position="24"/>
    </location>
</feature>
<comment type="caution">
    <text evidence="3">The sequence shown here is derived from an EMBL/GenBank/DDBJ whole genome shotgun (WGS) entry which is preliminary data.</text>
</comment>
<protein>
    <submittedName>
        <fullName evidence="3">Uncharacterized protein</fullName>
    </submittedName>
</protein>
<dbReference type="AlphaFoldDB" id="A0A2G5UPU0"/>
<name>A0A2G5UPU0_9PELO</name>
<sequence>MFQNQMEHIQESGWHETTPTSFPSATETNQITELRQQIAHWKQKAENLENSGIPDENSEKMIEISEMERRIEALRQQKEHEIQSIVESHAESMVEMREMYEEKISNMQVRFWLKNHENGQKTAENGPETLKKRTKIAENRQKITANSSKSAEKCLKTAENNPKLL</sequence>
<feature type="coiled-coil region" evidence="1">
    <location>
        <begin position="31"/>
        <end position="84"/>
    </location>
</feature>
<accession>A0A2G5UPU0</accession>
<reference evidence="4" key="1">
    <citation type="submission" date="2017-10" db="EMBL/GenBank/DDBJ databases">
        <title>Rapid genome shrinkage in a self-fertile nematode reveals novel sperm competition proteins.</title>
        <authorList>
            <person name="Yin D."/>
            <person name="Schwarz E.M."/>
            <person name="Thomas C.G."/>
            <person name="Felde R.L."/>
            <person name="Korf I.F."/>
            <person name="Cutter A.D."/>
            <person name="Schartner C.M."/>
            <person name="Ralston E.J."/>
            <person name="Meyer B.J."/>
            <person name="Haag E.S."/>
        </authorList>
    </citation>
    <scope>NUCLEOTIDE SEQUENCE [LARGE SCALE GENOMIC DNA]</scope>
    <source>
        <strain evidence="4">JU1422</strain>
    </source>
</reference>
<proteinExistence type="predicted"/>
<keyword evidence="1" id="KW-0175">Coiled coil</keyword>
<evidence type="ECO:0000313" key="4">
    <source>
        <dbReference type="Proteomes" id="UP000230233"/>
    </source>
</evidence>
<evidence type="ECO:0000256" key="1">
    <source>
        <dbReference type="SAM" id="Coils"/>
    </source>
</evidence>
<keyword evidence="4" id="KW-1185">Reference proteome</keyword>
<evidence type="ECO:0000256" key="2">
    <source>
        <dbReference type="SAM" id="MobiDB-lite"/>
    </source>
</evidence>
<dbReference type="EMBL" id="PDUG01000003">
    <property type="protein sequence ID" value="PIC41463.1"/>
    <property type="molecule type" value="Genomic_DNA"/>
</dbReference>
<gene>
    <name evidence="3" type="primary">Cnig_chr_III.g8869</name>
    <name evidence="3" type="ORF">B9Z55_008869</name>
</gene>
<evidence type="ECO:0000313" key="3">
    <source>
        <dbReference type="EMBL" id="PIC41463.1"/>
    </source>
</evidence>
<dbReference type="OrthoDB" id="425925at2759"/>
<organism evidence="3 4">
    <name type="scientific">Caenorhabditis nigoni</name>
    <dbReference type="NCBI Taxonomy" id="1611254"/>
    <lineage>
        <taxon>Eukaryota</taxon>
        <taxon>Metazoa</taxon>
        <taxon>Ecdysozoa</taxon>
        <taxon>Nematoda</taxon>
        <taxon>Chromadorea</taxon>
        <taxon>Rhabditida</taxon>
        <taxon>Rhabditina</taxon>
        <taxon>Rhabditomorpha</taxon>
        <taxon>Rhabditoidea</taxon>
        <taxon>Rhabditidae</taxon>
        <taxon>Peloderinae</taxon>
        <taxon>Caenorhabditis</taxon>
    </lineage>
</organism>